<dbReference type="EMBL" id="NIZW01000019">
    <property type="protein sequence ID" value="PHQ33140.1"/>
    <property type="molecule type" value="Genomic_DNA"/>
</dbReference>
<protein>
    <submittedName>
        <fullName evidence="1">Uncharacterized protein</fullName>
    </submittedName>
</protein>
<comment type="caution">
    <text evidence="1">The sequence shown here is derived from an EMBL/GenBank/DDBJ whole genome shotgun (WGS) entry which is preliminary data.</text>
</comment>
<dbReference type="Proteomes" id="UP000225740">
    <property type="component" value="Unassembled WGS sequence"/>
</dbReference>
<proteinExistence type="predicted"/>
<keyword evidence="2" id="KW-1185">Reference proteome</keyword>
<reference evidence="1 2" key="1">
    <citation type="submission" date="2017-06" db="EMBL/GenBank/DDBJ databases">
        <title>Description of Rhodopirellula bahusiensis sp. nov.</title>
        <authorList>
            <person name="Kizina J."/>
            <person name="Harder J."/>
        </authorList>
    </citation>
    <scope>NUCLEOTIDE SEQUENCE [LARGE SCALE GENOMIC DNA]</scope>
    <source>
        <strain evidence="1 2">SWK21</strain>
    </source>
</reference>
<gene>
    <name evidence="1" type="ORF">CEE69_22015</name>
</gene>
<organism evidence="1 2">
    <name type="scientific">Rhodopirellula bahusiensis</name>
    <dbReference type="NCBI Taxonomy" id="2014065"/>
    <lineage>
        <taxon>Bacteria</taxon>
        <taxon>Pseudomonadati</taxon>
        <taxon>Planctomycetota</taxon>
        <taxon>Planctomycetia</taxon>
        <taxon>Pirellulales</taxon>
        <taxon>Pirellulaceae</taxon>
        <taxon>Rhodopirellula</taxon>
    </lineage>
</organism>
<accession>A0A2G1W2P6</accession>
<evidence type="ECO:0000313" key="2">
    <source>
        <dbReference type="Proteomes" id="UP000225740"/>
    </source>
</evidence>
<evidence type="ECO:0000313" key="1">
    <source>
        <dbReference type="EMBL" id="PHQ33140.1"/>
    </source>
</evidence>
<name>A0A2G1W2P6_9BACT</name>
<dbReference type="AlphaFoldDB" id="A0A2G1W2P6"/>
<sequence length="111" mass="12841">MWSCPEKPIPKDQIEAEHRRCLRDGVADLADTGFVSETLRAAVAYFEDCKSPNRGYRLLREGIDQSDPRKVSEGYGLIEVYWAKEDAIWRRRQLIAGKRNGSPQRSDERRC</sequence>